<gene>
    <name evidence="2" type="ORF">MBJ925_LOCUS33662</name>
    <name evidence="1" type="ORF">WKI299_LOCUS28442</name>
</gene>
<evidence type="ECO:0000313" key="3">
    <source>
        <dbReference type="Proteomes" id="UP000663824"/>
    </source>
</evidence>
<accession>A0A816YXV8</accession>
<dbReference type="InterPro" id="IPR009057">
    <property type="entry name" value="Homeodomain-like_sf"/>
</dbReference>
<protein>
    <recommendedName>
        <fullName evidence="4">Transposase</fullName>
    </recommendedName>
</protein>
<proteinExistence type="predicted"/>
<dbReference type="EMBL" id="CAJNRF010012463">
    <property type="protein sequence ID" value="CAF2141335.1"/>
    <property type="molecule type" value="Genomic_DNA"/>
</dbReference>
<dbReference type="PANTHER" id="PTHR46068:SF1">
    <property type="entry name" value="TRANSPOSASE IS30-LIKE HTH DOMAIN-CONTAINING PROTEIN"/>
    <property type="match status" value="1"/>
</dbReference>
<organism evidence="2 3">
    <name type="scientific">Rotaria magnacalcarata</name>
    <dbReference type="NCBI Taxonomy" id="392030"/>
    <lineage>
        <taxon>Eukaryota</taxon>
        <taxon>Metazoa</taxon>
        <taxon>Spiralia</taxon>
        <taxon>Gnathifera</taxon>
        <taxon>Rotifera</taxon>
        <taxon>Eurotatoria</taxon>
        <taxon>Bdelloidea</taxon>
        <taxon>Philodinida</taxon>
        <taxon>Philodinidae</taxon>
        <taxon>Rotaria</taxon>
    </lineage>
</organism>
<reference evidence="2" key="1">
    <citation type="submission" date="2021-02" db="EMBL/GenBank/DDBJ databases">
        <authorList>
            <person name="Nowell W R."/>
        </authorList>
    </citation>
    <scope>NUCLEOTIDE SEQUENCE</scope>
</reference>
<dbReference type="Proteomes" id="UP000663856">
    <property type="component" value="Unassembled WGS sequence"/>
</dbReference>
<evidence type="ECO:0000313" key="2">
    <source>
        <dbReference type="EMBL" id="CAF2168079.1"/>
    </source>
</evidence>
<comment type="caution">
    <text evidence="2">The sequence shown here is derived from an EMBL/GenBank/DDBJ whole genome shotgun (WGS) entry which is preliminary data.</text>
</comment>
<sequence>MGLHTIERWCKLFRETGSVDLKRSPGRPRTISTKATIQMVTRKMNRKIPLSAAKMVIEMNLSETTVWRVLKEALKLKPYKMVVKPSLTDQQKESRKRFENWMRTNFGKEDTMKILFSDEKMFDIDGVYNSQNERIWAANRAEVDAKGGIKRKRKYSQKVMIWLAVCSQGGSPLVIFEGGTIDHDRYINEVLPVALQYGNTVFGNHWTFQQDGAKPIPMQKLNNGVQKIFLHL</sequence>
<dbReference type="EMBL" id="CAJNRE010018532">
    <property type="protein sequence ID" value="CAF2168079.1"/>
    <property type="molecule type" value="Genomic_DNA"/>
</dbReference>
<dbReference type="InterPro" id="IPR036397">
    <property type="entry name" value="RNaseH_sf"/>
</dbReference>
<evidence type="ECO:0008006" key="4">
    <source>
        <dbReference type="Google" id="ProtNLM"/>
    </source>
</evidence>
<name>A0A816YXV8_9BILA</name>
<dbReference type="GO" id="GO:0003676">
    <property type="term" value="F:nucleic acid binding"/>
    <property type="evidence" value="ECO:0007669"/>
    <property type="project" value="InterPro"/>
</dbReference>
<dbReference type="PANTHER" id="PTHR46068">
    <property type="entry name" value="PROTEIN CBG27172"/>
    <property type="match status" value="1"/>
</dbReference>
<dbReference type="Gene3D" id="3.30.420.10">
    <property type="entry name" value="Ribonuclease H-like superfamily/Ribonuclease H"/>
    <property type="match status" value="1"/>
</dbReference>
<dbReference type="Proteomes" id="UP000663824">
    <property type="component" value="Unassembled WGS sequence"/>
</dbReference>
<evidence type="ECO:0000313" key="1">
    <source>
        <dbReference type="EMBL" id="CAF2141335.1"/>
    </source>
</evidence>
<dbReference type="SUPFAM" id="SSF46689">
    <property type="entry name" value="Homeodomain-like"/>
    <property type="match status" value="1"/>
</dbReference>
<dbReference type="AlphaFoldDB" id="A0A816YXV8"/>